<evidence type="ECO:0000256" key="23">
    <source>
        <dbReference type="ARBA" id="ARBA00023296"/>
    </source>
</evidence>
<name>Q70IG7_SIV</name>
<evidence type="ECO:0000256" key="16">
    <source>
        <dbReference type="ARBA" id="ARBA00022870"/>
    </source>
</evidence>
<evidence type="ECO:0000256" key="14">
    <source>
        <dbReference type="ARBA" id="ARBA00022804"/>
    </source>
</evidence>
<keyword evidence="18 24" id="KW-1133">Transmembrane helix</keyword>
<evidence type="ECO:0000256" key="4">
    <source>
        <dbReference type="ARBA" id="ARBA00004563"/>
    </source>
</evidence>
<dbReference type="GO" id="GO:0005198">
    <property type="term" value="F:structural molecule activity"/>
    <property type="evidence" value="ECO:0007669"/>
    <property type="project" value="InterPro"/>
</dbReference>
<keyword evidence="11 24" id="KW-0165">Cleavage on pair of basic residues</keyword>
<evidence type="ECO:0000256" key="24">
    <source>
        <dbReference type="RuleBase" id="RU363095"/>
    </source>
</evidence>
<evidence type="ECO:0000256" key="20">
    <source>
        <dbReference type="ARBA" id="ARBA00023136"/>
    </source>
</evidence>
<organismHost>
    <name type="scientific">Cercopithecidae</name>
    <name type="common">Old World monkeys</name>
    <dbReference type="NCBI Taxonomy" id="9527"/>
</organismHost>
<comment type="domain">
    <text evidence="24">The 17 amino acids long immunosuppressive region is present in many retroviral envelope proteins. Synthetic peptides derived from this relatively conserved sequence inhibit immune function in vitro and in vivo.</text>
</comment>
<sequence length="864" mass="98514">MSQVRRTLKVLLLILWTIGIICTTEKQYVTVFYGIPAWRNSAAPLFCTAMDRGVWAAASCVPEDPYQREVWMENATDYFDIYHNPIVDQVVQNMKDLYKQTFKPCVKLTPVCVRMNCTRKEDNSTNAVTVSSTTTTTTTIKTPTTEWYGGNKTTIFLKCNFNMTTGKGFRDKRVMYEAHCRIEDVMEDRETNQTYYYMRYCNQSTITQACEKVVFEPFKIRMCAPAGFALLKCNDHPWSGYGLCKNMSARVCTDEIHTMASTWLIMNSTVELLDNHTQIIRNTSKDNQTIAILFRKSSVIKLKCTRPGNVTLKGLNMAAGIVMRATIIPRRAIRRAACKIVGGNWTRTRQEIEKAVKEEFNINGTVKWDVPRVGGDPETSSARFQCRGEFFYCNLTRMFNSSQYPVNNSNIINNQTYMVCNIKQLVNTWHTVGMDIYLPPAEGEITCTSNVSGIIVDTDVHPNRTHITLTLSADVRQVWRAELARWKLVELTPIGLAPTSVRRYEGPESAESVSRRRREVSLVLGLIGFLSAAGTVMGAVGTGLAVQSRDLLAGIVQQQQELLRAVEGHSALLQLSVWGIKNLNARLTAIEKYLKDQALLNEWGCAWKQICHTSVEWSNQSIPGLALYQPDFQNMTWQQWETDIAALFGNVSDALKKAQAQQERNVHEVQSLYDWDNLWNWFDLSKWFWWIRLVVYVIAGLVILRIIMFIINVLSRLCRGYSPLLQIPIRPQKAANQPEEGEGESGDGNRLKWWQYPRGFLSIIWEDLSQLLTWSYLTLRNLVFLIRTACSRIWDFVHRHSLILLGYFQYGLQELQTGLRDLGTSAIQQGRATAEVVLAALTRAAREVVAIPRRIRQGLEIVLN</sequence>
<dbReference type="Pfam" id="PF00517">
    <property type="entry name" value="GP41"/>
    <property type="match status" value="1"/>
</dbReference>
<evidence type="ECO:0000256" key="3">
    <source>
        <dbReference type="ARBA" id="ARBA00004505"/>
    </source>
</evidence>
<evidence type="ECO:0000256" key="22">
    <source>
        <dbReference type="ARBA" id="ARBA00023180"/>
    </source>
</evidence>
<keyword evidence="8 24" id="KW-1032">Host cell membrane</keyword>
<organismHost>
    <name type="scientific">Pan troglodytes</name>
    <name type="common">Chimpanzee</name>
    <dbReference type="NCBI Taxonomy" id="9598"/>
</organismHost>
<keyword evidence="7 24" id="KW-1168">Fusion of virus membrane with host membrane</keyword>
<keyword evidence="9 24" id="KW-0945">Host-virus interaction</keyword>
<accession>Q70IG7</accession>
<dbReference type="Gene3D" id="2.170.40.20">
    <property type="entry name" value="Human immunodeficiency virus 1, Gp160, envelope glycoprotein"/>
    <property type="match status" value="2"/>
</dbReference>
<keyword evidence="17 24" id="KW-0261">Viral envelope protein</keyword>
<evidence type="ECO:0000256" key="8">
    <source>
        <dbReference type="ARBA" id="ARBA00022511"/>
    </source>
</evidence>
<evidence type="ECO:0000256" key="21">
    <source>
        <dbReference type="ARBA" id="ARBA00023157"/>
    </source>
</evidence>
<evidence type="ECO:0000256" key="12">
    <source>
        <dbReference type="ARBA" id="ARBA00022692"/>
    </source>
</evidence>
<feature type="transmembrane region" description="Helical" evidence="24">
    <location>
        <begin position="693"/>
        <end position="714"/>
    </location>
</feature>
<keyword evidence="16 24" id="KW-1043">Host membrane</keyword>
<dbReference type="GO" id="GO:0019031">
    <property type="term" value="C:viral envelope"/>
    <property type="evidence" value="ECO:0007669"/>
    <property type="project" value="UniProtKB-KW"/>
</dbReference>
<evidence type="ECO:0000256" key="7">
    <source>
        <dbReference type="ARBA" id="ARBA00022506"/>
    </source>
</evidence>
<protein>
    <recommendedName>
        <fullName evidence="24">Envelope glycoprotein gp160</fullName>
    </recommendedName>
    <component>
        <recommendedName>
            <fullName evidence="24">Surface protein gp120</fullName>
            <shortName evidence="24">SU</shortName>
        </recommendedName>
        <alternativeName>
            <fullName evidence="24">Glycoprotein 120</fullName>
            <shortName evidence="24">gp120</shortName>
        </alternativeName>
    </component>
    <component>
        <recommendedName>
            <fullName evidence="24">Transmembrane protein gp41</fullName>
            <shortName evidence="24">TM</shortName>
        </recommendedName>
    </component>
</protein>
<dbReference type="Pfam" id="PF00516">
    <property type="entry name" value="GP120"/>
    <property type="match status" value="1"/>
</dbReference>
<evidence type="ECO:0000256" key="18">
    <source>
        <dbReference type="ARBA" id="ARBA00022989"/>
    </source>
</evidence>
<feature type="domain" description="Retroviral envelope protein GP41-like" evidence="26">
    <location>
        <begin position="537"/>
        <end position="714"/>
    </location>
</feature>
<keyword evidence="12 24" id="KW-0812">Transmembrane</keyword>
<dbReference type="Gene3D" id="1.10.287.210">
    <property type="match status" value="1"/>
</dbReference>
<keyword evidence="13 24" id="KW-0053">Apoptosis</keyword>
<dbReference type="GO" id="GO:0055036">
    <property type="term" value="C:virion membrane"/>
    <property type="evidence" value="ECO:0007669"/>
    <property type="project" value="UniProtKB-SubCell"/>
</dbReference>
<gene>
    <name evidence="27" type="primary">env</name>
</gene>
<evidence type="ECO:0000256" key="10">
    <source>
        <dbReference type="ARBA" id="ARBA00022595"/>
    </source>
</evidence>
<keyword evidence="19 24" id="KW-1039">Host endosome</keyword>
<evidence type="ECO:0000256" key="17">
    <source>
        <dbReference type="ARBA" id="ARBA00022879"/>
    </source>
</evidence>
<dbReference type="GO" id="GO:0044175">
    <property type="term" value="C:host cell endosome membrane"/>
    <property type="evidence" value="ECO:0007669"/>
    <property type="project" value="UniProtKB-SubCell"/>
</dbReference>
<feature type="domain" description="Human immunodeficiency virus 1 envelope glycoprotein Gp120" evidence="25">
    <location>
        <begin position="27"/>
        <end position="505"/>
    </location>
</feature>
<dbReference type="GO" id="GO:0019062">
    <property type="term" value="P:virion attachment to host cell"/>
    <property type="evidence" value="ECO:0007669"/>
    <property type="project" value="UniProtKB-UniRule"/>
</dbReference>
<dbReference type="InterPro" id="IPR000328">
    <property type="entry name" value="GP41-like"/>
</dbReference>
<evidence type="ECO:0000256" key="9">
    <source>
        <dbReference type="ARBA" id="ARBA00022581"/>
    </source>
</evidence>
<evidence type="ECO:0000256" key="2">
    <source>
        <dbReference type="ARBA" id="ARBA00004433"/>
    </source>
</evidence>
<proteinExistence type="predicted"/>
<dbReference type="EMBL" id="AJ580407">
    <property type="protein sequence ID" value="CAE46405.1"/>
    <property type="molecule type" value="Genomic_RNA"/>
</dbReference>
<reference evidence="27" key="1">
    <citation type="journal article" date="2005" name="J. Virol.">
        <title>Characterization of a novel vpu-harboring simian immunodeficiency virus from a Dent's Mona monkey (Cercopithecus mona denti).</title>
        <authorList>
            <person name="Dazza M.C."/>
            <person name="Ekwalanga M."/>
            <person name="Nende M."/>
            <person name="Shamamba K.B."/>
            <person name="Bitshi P."/>
            <person name="Paraskevis D."/>
            <person name="Saragosti S."/>
        </authorList>
    </citation>
    <scope>NUCLEOTIDE SEQUENCE</scope>
</reference>
<evidence type="ECO:0000256" key="1">
    <source>
        <dbReference type="ARBA" id="ARBA00004402"/>
    </source>
</evidence>
<feature type="transmembrane region" description="Helical" evidence="24">
    <location>
        <begin position="522"/>
        <end position="546"/>
    </location>
</feature>
<dbReference type="InterPro" id="IPR036377">
    <property type="entry name" value="Gp120_core_sf"/>
</dbReference>
<dbReference type="GO" id="GO:0039663">
    <property type="term" value="P:membrane fusion involved in viral entry into host cell"/>
    <property type="evidence" value="ECO:0007669"/>
    <property type="project" value="UniProtKB-KW"/>
</dbReference>
<keyword evidence="23 24" id="KW-1160">Virus entry into host cell</keyword>
<evidence type="ECO:0000259" key="25">
    <source>
        <dbReference type="Pfam" id="PF00516"/>
    </source>
</evidence>
<keyword evidence="10 24" id="KW-1162">Viral penetration into host cytoplasm</keyword>
<evidence type="ECO:0000313" key="27">
    <source>
        <dbReference type="EMBL" id="CAE46405.1"/>
    </source>
</evidence>
<keyword evidence="21" id="KW-1015">Disulfide bond</keyword>
<evidence type="ECO:0000256" key="19">
    <source>
        <dbReference type="ARBA" id="ARBA00023046"/>
    </source>
</evidence>
<comment type="subunit">
    <text evidence="24">The mature envelope protein (Env) consists of a homotrimer of non-covalently associated gp120-gp41 heterodimers. The resulting complex protrudes from the virus surface as a spike.</text>
</comment>
<keyword evidence="20 24" id="KW-0472">Membrane</keyword>
<dbReference type="SUPFAM" id="SSF58069">
    <property type="entry name" value="Virus ectodomain"/>
    <property type="match status" value="1"/>
</dbReference>
<keyword evidence="22" id="KW-0325">Glycoprotein</keyword>
<dbReference type="GO" id="GO:0046718">
    <property type="term" value="P:symbiont entry into host cell"/>
    <property type="evidence" value="ECO:0007669"/>
    <property type="project" value="UniProtKB-KW"/>
</dbReference>
<dbReference type="CDD" id="cd09909">
    <property type="entry name" value="HIV-1-like_HR1-HR2"/>
    <property type="match status" value="1"/>
</dbReference>
<evidence type="ECO:0000256" key="5">
    <source>
        <dbReference type="ARBA" id="ARBA00004578"/>
    </source>
</evidence>
<dbReference type="InterPro" id="IPR000777">
    <property type="entry name" value="HIV1_Gp120"/>
</dbReference>
<evidence type="ECO:0000256" key="11">
    <source>
        <dbReference type="ARBA" id="ARBA00022685"/>
    </source>
</evidence>
<keyword evidence="14 24" id="KW-1161">Viral attachment to host cell</keyword>
<comment type="caution">
    <text evidence="24">Lacks conserved residue(s) required for the propagation of feature annotation.</text>
</comment>
<evidence type="ECO:0000256" key="15">
    <source>
        <dbReference type="ARBA" id="ARBA00022844"/>
    </source>
</evidence>
<dbReference type="SUPFAM" id="SSF56502">
    <property type="entry name" value="gp120 core"/>
    <property type="match status" value="1"/>
</dbReference>
<comment type="subcellular location">
    <subcellularLocation>
        <location evidence="3">Host cell membrane</location>
        <topology evidence="3">Peripheral membrane protein</topology>
    </subcellularLocation>
    <subcellularLocation>
        <location evidence="1">Host cell membrane</location>
        <topology evidence="1">Single-pass type I membrane protein</topology>
    </subcellularLocation>
    <subcellularLocation>
        <location evidence="2">Host endosome membrane</location>
        <topology evidence="2">Peripheral membrane protein</topology>
    </subcellularLocation>
    <subcellularLocation>
        <location evidence="5">Host endosome membrane</location>
        <topology evidence="5">Single-pass type I membrane protein</topology>
    </subcellularLocation>
    <subcellularLocation>
        <location evidence="6">Virion membrane</location>
        <topology evidence="6">Peripheral membrane protein</topology>
    </subcellularLocation>
    <subcellularLocation>
        <location evidence="4">Virion membrane</location>
        <topology evidence="4">Single-pass type I membrane protein</topology>
    </subcellularLocation>
</comment>
<dbReference type="GO" id="GO:0020002">
    <property type="term" value="C:host cell plasma membrane"/>
    <property type="evidence" value="ECO:0007669"/>
    <property type="project" value="UniProtKB-SubCell"/>
</dbReference>
<organism evidence="27">
    <name type="scientific">Simian immunodeficiency virus</name>
    <name type="common">SIV</name>
    <dbReference type="NCBI Taxonomy" id="11723"/>
    <lineage>
        <taxon>Viruses</taxon>
        <taxon>Riboviria</taxon>
        <taxon>Pararnavirae</taxon>
        <taxon>Artverviricota</taxon>
        <taxon>Revtraviricetes</taxon>
        <taxon>Ortervirales</taxon>
        <taxon>Retroviridae</taxon>
        <taxon>Orthoretrovirinae</taxon>
        <taxon>Lentivirus</taxon>
        <taxon>Lentivirus simimdef</taxon>
    </lineage>
</organism>
<evidence type="ECO:0000256" key="6">
    <source>
        <dbReference type="ARBA" id="ARBA00004650"/>
    </source>
</evidence>
<evidence type="ECO:0000256" key="13">
    <source>
        <dbReference type="ARBA" id="ARBA00022703"/>
    </source>
</evidence>
<keyword evidence="15 24" id="KW-0946">Virion</keyword>
<evidence type="ECO:0000259" key="26">
    <source>
        <dbReference type="Pfam" id="PF00517"/>
    </source>
</evidence>